<proteinExistence type="predicted"/>
<keyword evidence="2" id="KW-1185">Reference proteome</keyword>
<evidence type="ECO:0000313" key="2">
    <source>
        <dbReference type="Proteomes" id="UP001331515"/>
    </source>
</evidence>
<dbReference type="Proteomes" id="UP001331515">
    <property type="component" value="Unassembled WGS sequence"/>
</dbReference>
<organism evidence="1 2">
    <name type="scientific">Champsocephalus gunnari</name>
    <name type="common">Mackerel icefish</name>
    <dbReference type="NCBI Taxonomy" id="52237"/>
    <lineage>
        <taxon>Eukaryota</taxon>
        <taxon>Metazoa</taxon>
        <taxon>Chordata</taxon>
        <taxon>Craniata</taxon>
        <taxon>Vertebrata</taxon>
        <taxon>Euteleostomi</taxon>
        <taxon>Actinopterygii</taxon>
        <taxon>Neopterygii</taxon>
        <taxon>Teleostei</taxon>
        <taxon>Neoteleostei</taxon>
        <taxon>Acanthomorphata</taxon>
        <taxon>Eupercaria</taxon>
        <taxon>Perciformes</taxon>
        <taxon>Notothenioidei</taxon>
        <taxon>Channichthyidae</taxon>
        <taxon>Champsocephalus</taxon>
    </lineage>
</organism>
<dbReference type="PANTHER" id="PTHR47018">
    <property type="entry name" value="CXC DOMAIN-CONTAINING PROTEIN-RELATED"/>
    <property type="match status" value="1"/>
</dbReference>
<name>A0AAN8DWX5_CHAGU</name>
<comment type="caution">
    <text evidence="1">The sequence shown here is derived from an EMBL/GenBank/DDBJ whole genome shotgun (WGS) entry which is preliminary data.</text>
</comment>
<dbReference type="AlphaFoldDB" id="A0AAN8DWX5"/>
<protein>
    <submittedName>
        <fullName evidence="1">Uncharacterized protein</fullName>
    </submittedName>
</protein>
<dbReference type="EMBL" id="JAURVH010001517">
    <property type="protein sequence ID" value="KAK5929849.1"/>
    <property type="molecule type" value="Genomic_DNA"/>
</dbReference>
<accession>A0AAN8DWX5</accession>
<sequence length="472" mass="53081">MDTQSYYETQHYKYCFLNDRNGDGIQDTSDTLYTIVEETDEQIDDEVAVDSALEDLSFMTASGSETSHDNRVVMEAMEVGETTNVFTQFFGDNIDLNIVSIQGNTPFHSMGWIKVTSPAPSLPDLQTTAAVHRVKLKALDKAKILRGAEVKILPFTNRTRTGINTITFLPITELASSVTQDQLLLTPGDTLWAAGWVIKAQDPEFPHSNWNGRMKSIHADDVKQLTQIDFLPIIEGDPNDLNTIFTTLKECTRLSADRVTIVTFDLPIWLKVVNIIKQTNLPIIPRLGGFHLLKSYLGSIGNIMEDSGLLELIQLIYPGSTTANHILDGGCFDKAIRAHLLIDAAIYQHIMKHAFTEEELCEMRTFMEKVADGKMGARHTDPVVALFEQRFEETFKRLAEGGRTPALWVQYHYMVDVIKVFIRTERLADHNGHLCCIVSRMLDIFAAAGHHQYAKGARLYCQLMKQLETLPA</sequence>
<dbReference type="PANTHER" id="PTHR47018:SF1">
    <property type="entry name" value="TESMIN_TSO1-LIKE CXC DOMAIN-CONTAINING PROTEIN"/>
    <property type="match status" value="1"/>
</dbReference>
<gene>
    <name evidence="1" type="ORF">CgunFtcFv8_011046</name>
</gene>
<evidence type="ECO:0000313" key="1">
    <source>
        <dbReference type="EMBL" id="KAK5929849.1"/>
    </source>
</evidence>
<reference evidence="1 2" key="1">
    <citation type="journal article" date="2023" name="Mol. Biol. Evol.">
        <title>Genomics of Secondarily Temperate Adaptation in the Only Non-Antarctic Icefish.</title>
        <authorList>
            <person name="Rivera-Colon A.G."/>
            <person name="Rayamajhi N."/>
            <person name="Minhas B.F."/>
            <person name="Madrigal G."/>
            <person name="Bilyk K.T."/>
            <person name="Yoon V."/>
            <person name="Hune M."/>
            <person name="Gregory S."/>
            <person name="Cheng C.H.C."/>
            <person name="Catchen J.M."/>
        </authorList>
    </citation>
    <scope>NUCLEOTIDE SEQUENCE [LARGE SCALE GENOMIC DNA]</scope>
    <source>
        <tissue evidence="1">White muscle</tissue>
    </source>
</reference>